<dbReference type="InterPro" id="IPR014718">
    <property type="entry name" value="GH-type_carb-bd"/>
</dbReference>
<proteinExistence type="predicted"/>
<dbReference type="EMBL" id="JADIME010000027">
    <property type="protein sequence ID" value="MBO8464838.1"/>
    <property type="molecule type" value="Genomic_DNA"/>
</dbReference>
<evidence type="ECO:0000256" key="3">
    <source>
        <dbReference type="ARBA" id="ARBA00022801"/>
    </source>
</evidence>
<dbReference type="Gene3D" id="2.60.40.1180">
    <property type="entry name" value="Golgi alpha-mannosidase II"/>
    <property type="match status" value="1"/>
</dbReference>
<organism evidence="9 10">
    <name type="scientific">Candidatus Merdivivens pullistercoris</name>
    <dbReference type="NCBI Taxonomy" id="2840873"/>
    <lineage>
        <taxon>Bacteria</taxon>
        <taxon>Pseudomonadati</taxon>
        <taxon>Bacteroidota</taxon>
        <taxon>Bacteroidia</taxon>
        <taxon>Bacteroidales</taxon>
        <taxon>Muribaculaceae</taxon>
        <taxon>Muribaculaceae incertae sedis</taxon>
        <taxon>Candidatus Merdivivens</taxon>
    </lineage>
</organism>
<accession>A0A9D9N8X0</accession>
<dbReference type="PANTHER" id="PTHR35803:SF2">
    <property type="entry name" value="RETAINING ALPHA-GALACTOSIDASE"/>
    <property type="match status" value="1"/>
</dbReference>
<reference evidence="9" key="2">
    <citation type="journal article" date="2021" name="PeerJ">
        <title>Extensive microbial diversity within the chicken gut microbiome revealed by metagenomics and culture.</title>
        <authorList>
            <person name="Gilroy R."/>
            <person name="Ravi A."/>
            <person name="Getino M."/>
            <person name="Pursley I."/>
            <person name="Horton D.L."/>
            <person name="Alikhan N.F."/>
            <person name="Baker D."/>
            <person name="Gharbi K."/>
            <person name="Hall N."/>
            <person name="Watson M."/>
            <person name="Adriaenssens E.M."/>
            <person name="Foster-Nyarko E."/>
            <person name="Jarju S."/>
            <person name="Secka A."/>
            <person name="Antonio M."/>
            <person name="Oren A."/>
            <person name="Chaudhuri R.R."/>
            <person name="La Ragione R."/>
            <person name="Hildebrand F."/>
            <person name="Pallen M.J."/>
        </authorList>
    </citation>
    <scope>NUCLEOTIDE SEQUENCE</scope>
    <source>
        <strain evidence="9">10037</strain>
    </source>
</reference>
<feature type="domain" description="Glycosyl-hydrolase 97 C-terminal oligomerisation" evidence="8">
    <location>
        <begin position="566"/>
        <end position="662"/>
    </location>
</feature>
<dbReference type="Pfam" id="PF10566">
    <property type="entry name" value="Glyco_hydro_97"/>
    <property type="match status" value="1"/>
</dbReference>
<reference evidence="9" key="1">
    <citation type="submission" date="2020-10" db="EMBL/GenBank/DDBJ databases">
        <authorList>
            <person name="Gilroy R."/>
        </authorList>
    </citation>
    <scope>NUCLEOTIDE SEQUENCE</scope>
    <source>
        <strain evidence="9">10037</strain>
    </source>
</reference>
<comment type="caution">
    <text evidence="9">The sequence shown here is derived from an EMBL/GenBank/DDBJ whole genome shotgun (WGS) entry which is preliminary data.</text>
</comment>
<evidence type="ECO:0000256" key="4">
    <source>
        <dbReference type="ARBA" id="ARBA00022837"/>
    </source>
</evidence>
<dbReference type="PANTHER" id="PTHR35803">
    <property type="entry name" value="GLUCAN 1,4-ALPHA-GLUCOSIDASE SUSB-RELATED"/>
    <property type="match status" value="1"/>
</dbReference>
<dbReference type="GO" id="GO:0016798">
    <property type="term" value="F:hydrolase activity, acting on glycosyl bonds"/>
    <property type="evidence" value="ECO:0007669"/>
    <property type="project" value="UniProtKB-KW"/>
</dbReference>
<protein>
    <submittedName>
        <fullName evidence="9">Glycoside hydrolase family 97 catalytic domain-containing protein</fullName>
    </submittedName>
</protein>
<feature type="domain" description="Glycosyl-hydrolase 97 catalytic" evidence="6">
    <location>
        <begin position="313"/>
        <end position="467"/>
    </location>
</feature>
<keyword evidence="5" id="KW-0326">Glycosidase</keyword>
<evidence type="ECO:0000313" key="9">
    <source>
        <dbReference type="EMBL" id="MBO8464838.1"/>
    </source>
</evidence>
<dbReference type="InterPro" id="IPR013780">
    <property type="entry name" value="Glyco_hydro_b"/>
</dbReference>
<evidence type="ECO:0000256" key="2">
    <source>
        <dbReference type="ARBA" id="ARBA00011245"/>
    </source>
</evidence>
<dbReference type="InterPro" id="IPR019563">
    <property type="entry name" value="GH97_catalytic"/>
</dbReference>
<keyword evidence="4" id="KW-0106">Calcium</keyword>
<dbReference type="Pfam" id="PF14509">
    <property type="entry name" value="GH97_C"/>
    <property type="match status" value="1"/>
</dbReference>
<dbReference type="InterPro" id="IPR013785">
    <property type="entry name" value="Aldolase_TIM"/>
</dbReference>
<dbReference type="InterPro" id="IPR029483">
    <property type="entry name" value="GH97_C"/>
</dbReference>
<dbReference type="Gene3D" id="3.20.20.70">
    <property type="entry name" value="Aldolase class I"/>
    <property type="match status" value="1"/>
</dbReference>
<dbReference type="AlphaFoldDB" id="A0A9D9N8X0"/>
<dbReference type="SUPFAM" id="SSF51445">
    <property type="entry name" value="(Trans)glycosidases"/>
    <property type="match status" value="1"/>
</dbReference>
<gene>
    <name evidence="9" type="ORF">IAB93_02425</name>
</gene>
<evidence type="ECO:0000259" key="7">
    <source>
        <dbReference type="Pfam" id="PF14508"/>
    </source>
</evidence>
<dbReference type="InterPro" id="IPR017853">
    <property type="entry name" value="GH"/>
</dbReference>
<dbReference type="GO" id="GO:0030246">
    <property type="term" value="F:carbohydrate binding"/>
    <property type="evidence" value="ECO:0007669"/>
    <property type="project" value="InterPro"/>
</dbReference>
<evidence type="ECO:0000259" key="6">
    <source>
        <dbReference type="Pfam" id="PF10566"/>
    </source>
</evidence>
<dbReference type="InterPro" id="IPR029486">
    <property type="entry name" value="GH97_N"/>
</dbReference>
<dbReference type="Gene3D" id="2.70.98.10">
    <property type="match status" value="1"/>
</dbReference>
<dbReference type="InterPro" id="IPR052720">
    <property type="entry name" value="Glycosyl_hydrolase_97"/>
</dbReference>
<comment type="cofactor">
    <cofactor evidence="1">
        <name>Ca(2+)</name>
        <dbReference type="ChEBI" id="CHEBI:29108"/>
    </cofactor>
</comment>
<comment type="subunit">
    <text evidence="2">Monomer.</text>
</comment>
<evidence type="ECO:0000256" key="1">
    <source>
        <dbReference type="ARBA" id="ARBA00001913"/>
    </source>
</evidence>
<sequence length="667" mass="75144">MKHNICLLFIAVMFYSCVPVPTETLYYDIESPDGNLRVGISIDSTINMAFADSTRQIADVRNAYMKLSDGRLFGMTDSTMSGMLPLKKVKSFSVDRVINAPFNRNSTTLEAYNGADFTFNGYGLRVRVYNDGFAYRFYSKVPGRYQVADENVDIMVHDADTAYFAYSNASRGMEYQCSFENRYYAGPLSEALKDTAIMTPALVRSGGRNIIISDNDISAYPGMFLKYDGKSLKGAFARIPDKVKKIPPRSQEIPVGYSDVMASCNGSREFPWRVIGYGDDKSLLSSDLMYVLGNKGKIRKTDWIKPGKAAWEWWNAIGLDSVDFMPGINTETYEYFIDFAAEFGIEYIVIDEGWYPSDSKNIFKTVPGMNLKRVVDYGREKGVGVILWTVAYLLDKDLELACKYYSSLGVKGFKVDFIDRDDAEAVRMVERICAKAAEYGLILDLHGMYKPAGLNRKYPNVLNFEGVWGLEQMKWSNDDMISNDLTFPFIRMWAGPVDYTQGAMRNKTREEFIADYENPSSQGTRARQVAEYVVFDSPLAMLCDSPSEYYADSLCTRFIADLPVTYDKVYPMDARIGKLIVTARKKGNAWFIGGINGWEALSYDLQLDKIISPGETYSAVILKDAEDSAMNPQEYVIEEFDADAYTSVDIEMAPGGGFALMMYPESE</sequence>
<keyword evidence="3 9" id="KW-0378">Hydrolase</keyword>
<dbReference type="PROSITE" id="PS51257">
    <property type="entry name" value="PROKAR_LIPOPROTEIN"/>
    <property type="match status" value="1"/>
</dbReference>
<dbReference type="Proteomes" id="UP000823597">
    <property type="component" value="Unassembled WGS sequence"/>
</dbReference>
<dbReference type="Pfam" id="PF14508">
    <property type="entry name" value="GH97_N"/>
    <property type="match status" value="1"/>
</dbReference>
<evidence type="ECO:0000259" key="8">
    <source>
        <dbReference type="Pfam" id="PF14509"/>
    </source>
</evidence>
<evidence type="ECO:0000256" key="5">
    <source>
        <dbReference type="ARBA" id="ARBA00023295"/>
    </source>
</evidence>
<name>A0A9D9N8X0_9BACT</name>
<feature type="domain" description="Glycosyl-hydrolase 97 N-terminal" evidence="7">
    <location>
        <begin position="29"/>
        <end position="292"/>
    </location>
</feature>
<evidence type="ECO:0000313" key="10">
    <source>
        <dbReference type="Proteomes" id="UP000823597"/>
    </source>
</evidence>